<dbReference type="AlphaFoldDB" id="A0A841PW90"/>
<sequence>MSKMYDSNYTKQEYERSMKYQPSMKVHPVDQPAFVNQNQVLYSPIFPVPAVPQPTFYVTSLDPVFVDHLSRHTDMEIMVETTSGKVVEGLLTAVAVDHIQININEDRAIHLRISEIVFFEGFPIG</sequence>
<evidence type="ECO:0000313" key="1">
    <source>
        <dbReference type="EMBL" id="MBB6448075.1"/>
    </source>
</evidence>
<dbReference type="Proteomes" id="UP000568839">
    <property type="component" value="Unassembled WGS sequence"/>
</dbReference>
<dbReference type="Pfam" id="PF10842">
    <property type="entry name" value="DUF2642"/>
    <property type="match status" value="1"/>
</dbReference>
<keyword evidence="2" id="KW-1185">Reference proteome</keyword>
<accession>A0A841PW90</accession>
<organism evidence="1 2">
    <name type="scientific">Geomicrobium halophilum</name>
    <dbReference type="NCBI Taxonomy" id="549000"/>
    <lineage>
        <taxon>Bacteria</taxon>
        <taxon>Bacillati</taxon>
        <taxon>Bacillota</taxon>
        <taxon>Bacilli</taxon>
        <taxon>Bacillales</taxon>
        <taxon>Geomicrobium</taxon>
    </lineage>
</organism>
<dbReference type="EMBL" id="JACHHJ010000001">
    <property type="protein sequence ID" value="MBB6448075.1"/>
    <property type="molecule type" value="Genomic_DNA"/>
</dbReference>
<evidence type="ECO:0008006" key="3">
    <source>
        <dbReference type="Google" id="ProtNLM"/>
    </source>
</evidence>
<evidence type="ECO:0000313" key="2">
    <source>
        <dbReference type="Proteomes" id="UP000568839"/>
    </source>
</evidence>
<gene>
    <name evidence="1" type="ORF">HNR44_000024</name>
</gene>
<reference evidence="1 2" key="1">
    <citation type="submission" date="2020-08" db="EMBL/GenBank/DDBJ databases">
        <title>Genomic Encyclopedia of Type Strains, Phase IV (KMG-IV): sequencing the most valuable type-strain genomes for metagenomic binning, comparative biology and taxonomic classification.</title>
        <authorList>
            <person name="Goeker M."/>
        </authorList>
    </citation>
    <scope>NUCLEOTIDE SEQUENCE [LARGE SCALE GENOMIC DNA]</scope>
    <source>
        <strain evidence="1 2">DSM 21769</strain>
    </source>
</reference>
<dbReference type="InterPro" id="IPR020139">
    <property type="entry name" value="DUF2642"/>
</dbReference>
<comment type="caution">
    <text evidence="1">The sequence shown here is derived from an EMBL/GenBank/DDBJ whole genome shotgun (WGS) entry which is preliminary data.</text>
</comment>
<protein>
    <recommendedName>
        <fullName evidence="3">DUF2642 domain-containing protein</fullName>
    </recommendedName>
</protein>
<proteinExistence type="predicted"/>
<name>A0A841PW90_9BACL</name>